<sequence length="210" mass="23713">MITTMSYKRFASNAFNARRLPLALLVYTLVRPSVINGYLGRKQFGIQDFFEKQNLTGPNFIDWYRQLRIVLLVENKENYLEHPIPAAPVAAPGQQVPPQALAAHAAWNYIDNLERFGQPVSLRLAVSLILVSLSKEYDGFVQNYNMHSMGKTMNELHAMLKLDEQTLPKKDVAPTLHAIRAGKVQKKQKKKPHKAAKGNQGKGKAKMAKF</sequence>
<evidence type="ECO:0000256" key="1">
    <source>
        <dbReference type="SAM" id="MobiDB-lite"/>
    </source>
</evidence>
<proteinExistence type="predicted"/>
<reference evidence="2" key="1">
    <citation type="journal article" date="2022" name="Int. J. Mol. Sci.">
        <title>Draft Genome of Tanacetum Coccineum: Genomic Comparison of Closely Related Tanacetum-Family Plants.</title>
        <authorList>
            <person name="Yamashiro T."/>
            <person name="Shiraishi A."/>
            <person name="Nakayama K."/>
            <person name="Satake H."/>
        </authorList>
    </citation>
    <scope>NUCLEOTIDE SEQUENCE</scope>
</reference>
<gene>
    <name evidence="2" type="ORF">Tco_0625545</name>
</gene>
<feature type="compositionally biased region" description="Basic residues" evidence="1">
    <location>
        <begin position="183"/>
        <end position="196"/>
    </location>
</feature>
<reference evidence="2" key="2">
    <citation type="submission" date="2022-01" db="EMBL/GenBank/DDBJ databases">
        <authorList>
            <person name="Yamashiro T."/>
            <person name="Shiraishi A."/>
            <person name="Satake H."/>
            <person name="Nakayama K."/>
        </authorList>
    </citation>
    <scope>NUCLEOTIDE SEQUENCE</scope>
</reference>
<dbReference type="EMBL" id="BQNB010008638">
    <property type="protein sequence ID" value="GJS52183.1"/>
    <property type="molecule type" value="Genomic_DNA"/>
</dbReference>
<comment type="caution">
    <text evidence="2">The sequence shown here is derived from an EMBL/GenBank/DDBJ whole genome shotgun (WGS) entry which is preliminary data.</text>
</comment>
<dbReference type="Proteomes" id="UP001151760">
    <property type="component" value="Unassembled WGS sequence"/>
</dbReference>
<accession>A0ABQ4WH28</accession>
<keyword evidence="3" id="KW-1185">Reference proteome</keyword>
<evidence type="ECO:0008006" key="4">
    <source>
        <dbReference type="Google" id="ProtNLM"/>
    </source>
</evidence>
<organism evidence="2 3">
    <name type="scientific">Tanacetum coccineum</name>
    <dbReference type="NCBI Taxonomy" id="301880"/>
    <lineage>
        <taxon>Eukaryota</taxon>
        <taxon>Viridiplantae</taxon>
        <taxon>Streptophyta</taxon>
        <taxon>Embryophyta</taxon>
        <taxon>Tracheophyta</taxon>
        <taxon>Spermatophyta</taxon>
        <taxon>Magnoliopsida</taxon>
        <taxon>eudicotyledons</taxon>
        <taxon>Gunneridae</taxon>
        <taxon>Pentapetalae</taxon>
        <taxon>asterids</taxon>
        <taxon>campanulids</taxon>
        <taxon>Asterales</taxon>
        <taxon>Asteraceae</taxon>
        <taxon>Asteroideae</taxon>
        <taxon>Anthemideae</taxon>
        <taxon>Anthemidinae</taxon>
        <taxon>Tanacetum</taxon>
    </lineage>
</organism>
<protein>
    <recommendedName>
        <fullName evidence="4">Zinc finger, CCHC-type</fullName>
    </recommendedName>
</protein>
<evidence type="ECO:0000313" key="2">
    <source>
        <dbReference type="EMBL" id="GJS52183.1"/>
    </source>
</evidence>
<feature type="region of interest" description="Disordered" evidence="1">
    <location>
        <begin position="181"/>
        <end position="210"/>
    </location>
</feature>
<evidence type="ECO:0000313" key="3">
    <source>
        <dbReference type="Proteomes" id="UP001151760"/>
    </source>
</evidence>
<name>A0ABQ4WH28_9ASTR</name>